<evidence type="ECO:0000313" key="9">
    <source>
        <dbReference type="Proteomes" id="UP000050517"/>
    </source>
</evidence>
<dbReference type="InterPro" id="IPR051794">
    <property type="entry name" value="PG_Endopeptidase_C40"/>
</dbReference>
<keyword evidence="4" id="KW-0788">Thiol protease</keyword>
<feature type="compositionally biased region" description="Basic and acidic residues" evidence="6">
    <location>
        <begin position="51"/>
        <end position="64"/>
    </location>
</feature>
<accession>A0A0Q0UET0</accession>
<evidence type="ECO:0000256" key="2">
    <source>
        <dbReference type="ARBA" id="ARBA00022670"/>
    </source>
</evidence>
<evidence type="ECO:0000259" key="7">
    <source>
        <dbReference type="PROSITE" id="PS51935"/>
    </source>
</evidence>
<keyword evidence="5" id="KW-0175">Coiled coil</keyword>
<dbReference type="Pfam" id="PF00877">
    <property type="entry name" value="NLPC_P60"/>
    <property type="match status" value="1"/>
</dbReference>
<dbReference type="AlphaFoldDB" id="A0A0Q0UET0"/>
<feature type="region of interest" description="Disordered" evidence="6">
    <location>
        <begin position="51"/>
        <end position="90"/>
    </location>
</feature>
<comment type="similarity">
    <text evidence="1">Belongs to the peptidase C40 family.</text>
</comment>
<feature type="domain" description="NlpC/P60" evidence="7">
    <location>
        <begin position="310"/>
        <end position="424"/>
    </location>
</feature>
<dbReference type="PANTHER" id="PTHR47359">
    <property type="entry name" value="PEPTIDOGLYCAN DL-ENDOPEPTIDASE CWLO"/>
    <property type="match status" value="1"/>
</dbReference>
<feature type="region of interest" description="Disordered" evidence="6">
    <location>
        <begin position="266"/>
        <end position="310"/>
    </location>
</feature>
<dbReference type="STRING" id="1544416.Cocul_00335"/>
<proteinExistence type="inferred from homology"/>
<dbReference type="InterPro" id="IPR038765">
    <property type="entry name" value="Papain-like_cys_pep_sf"/>
</dbReference>
<evidence type="ECO:0000256" key="1">
    <source>
        <dbReference type="ARBA" id="ARBA00007074"/>
    </source>
</evidence>
<dbReference type="Proteomes" id="UP000050517">
    <property type="component" value="Unassembled WGS sequence"/>
</dbReference>
<evidence type="ECO:0000313" key="8">
    <source>
        <dbReference type="EMBL" id="KQB85197.1"/>
    </source>
</evidence>
<gene>
    <name evidence="8" type="ORF">Cocul_00335</name>
</gene>
<dbReference type="EC" id="3.4.-.-" evidence="8"/>
<dbReference type="Gene3D" id="3.90.1720.10">
    <property type="entry name" value="endopeptidase domain like (from Nostoc punctiforme)"/>
    <property type="match status" value="1"/>
</dbReference>
<dbReference type="EMBL" id="LKST01000001">
    <property type="protein sequence ID" value="KQB85197.1"/>
    <property type="molecule type" value="Genomic_DNA"/>
</dbReference>
<dbReference type="GO" id="GO:0006508">
    <property type="term" value="P:proteolysis"/>
    <property type="evidence" value="ECO:0007669"/>
    <property type="project" value="UniProtKB-KW"/>
</dbReference>
<keyword evidence="3 8" id="KW-0378">Hydrolase</keyword>
<dbReference type="InterPro" id="IPR000064">
    <property type="entry name" value="NLP_P60_dom"/>
</dbReference>
<feature type="compositionally biased region" description="Basic and acidic residues" evidence="6">
    <location>
        <begin position="72"/>
        <end position="90"/>
    </location>
</feature>
<dbReference type="PATRIC" id="fig|1544416.3.peg.339"/>
<name>A0A0Q0UET0_9CORY</name>
<dbReference type="SUPFAM" id="SSF54001">
    <property type="entry name" value="Cysteine proteinases"/>
    <property type="match status" value="1"/>
</dbReference>
<feature type="compositionally biased region" description="Low complexity" evidence="6">
    <location>
        <begin position="285"/>
        <end position="305"/>
    </location>
</feature>
<keyword evidence="2" id="KW-0645">Protease</keyword>
<dbReference type="GO" id="GO:0008234">
    <property type="term" value="F:cysteine-type peptidase activity"/>
    <property type="evidence" value="ECO:0007669"/>
    <property type="project" value="UniProtKB-KW"/>
</dbReference>
<feature type="coiled-coil region" evidence="5">
    <location>
        <begin position="142"/>
        <end position="208"/>
    </location>
</feature>
<evidence type="ECO:0000256" key="6">
    <source>
        <dbReference type="SAM" id="MobiDB-lite"/>
    </source>
</evidence>
<keyword evidence="9" id="KW-1185">Reference proteome</keyword>
<reference evidence="8 9" key="1">
    <citation type="submission" date="2015-10" db="EMBL/GenBank/DDBJ databases">
        <title>Corynebacteirum lowii and Corynebacterium oculi species nova, derived from human clinical disease and and emended description of Corynebacterium mastiditis.</title>
        <authorList>
            <person name="Bernard K."/>
            <person name="Pacheco A.L."/>
            <person name="Mcdougall C."/>
            <person name="Burtx T."/>
            <person name="Weibe D."/>
            <person name="Tyler S."/>
            <person name="Olson A.B."/>
            <person name="Cnockaert M."/>
            <person name="Eguchi H."/>
            <person name="Kuwahara T."/>
            <person name="Nakayama-Imaohji H."/>
            <person name="Boudewijins M."/>
            <person name="Van Hoecke F."/>
            <person name="Bernier A.-M."/>
            <person name="Vandamme P."/>
        </authorList>
    </citation>
    <scope>NUCLEOTIDE SEQUENCE [LARGE SCALE GENOMIC DNA]</scope>
    <source>
        <strain evidence="8 9">NML 130210</strain>
    </source>
</reference>
<evidence type="ECO:0000256" key="5">
    <source>
        <dbReference type="SAM" id="Coils"/>
    </source>
</evidence>
<evidence type="ECO:0000256" key="3">
    <source>
        <dbReference type="ARBA" id="ARBA00022801"/>
    </source>
</evidence>
<protein>
    <submittedName>
        <fullName evidence="8">Putative endopeptidase</fullName>
        <ecNumber evidence="8">3.4.-.-</ecNumber>
    </submittedName>
</protein>
<sequence>MFNPRRAASYTQRLLIGTGTVLALTVGGASVVHADETDDLIASMEQLSRDAAAKNEEVKQHEEELDKETEEVDKLQEAAEKAQELADEAKEKWEKAKEDFDKLAGSRYRLSNLNREVSTLGADDPQHAIDRASYLGTLSRKADAVMKNLRDASQEALNAQEDAEEEAATAKYEQAKLQDALDGLRAEKEELEAKVAEVKERIDALTEEERERWEGKNNPQVVNLDEFTARLRETIIETVEEAAPEEIEETTELSTSTITEITEITEELSTPAAPEEGSSPVQGPSVPESTPSSAGSSGGTSESSSIPAGSGRAAGAVQAALSKLGAPYSWGATGPDAFDCSGLIYWAYQQQGMTVPRTSQSQLAGGTPVSRDQLQPGDVVGYYPGVTHVGMYIGNGKLVHASDYGIPVQIVDVDSMPWAGAVRF</sequence>
<organism evidence="8 9">
    <name type="scientific">Corynebacterium oculi</name>
    <dbReference type="NCBI Taxonomy" id="1544416"/>
    <lineage>
        <taxon>Bacteria</taxon>
        <taxon>Bacillati</taxon>
        <taxon>Actinomycetota</taxon>
        <taxon>Actinomycetes</taxon>
        <taxon>Mycobacteriales</taxon>
        <taxon>Corynebacteriaceae</taxon>
        <taxon>Corynebacterium</taxon>
    </lineage>
</organism>
<dbReference type="PROSITE" id="PS51935">
    <property type="entry name" value="NLPC_P60"/>
    <property type="match status" value="1"/>
</dbReference>
<evidence type="ECO:0000256" key="4">
    <source>
        <dbReference type="ARBA" id="ARBA00022807"/>
    </source>
</evidence>
<dbReference type="PANTHER" id="PTHR47359:SF3">
    <property type="entry name" value="NLP_P60 DOMAIN-CONTAINING PROTEIN-RELATED"/>
    <property type="match status" value="1"/>
</dbReference>
<comment type="caution">
    <text evidence="8">The sequence shown here is derived from an EMBL/GenBank/DDBJ whole genome shotgun (WGS) entry which is preliminary data.</text>
</comment>